<evidence type="ECO:0000313" key="1">
    <source>
        <dbReference type="EMBL" id="KAI4470738.1"/>
    </source>
</evidence>
<accession>A0ACB9TUV1</accession>
<dbReference type="EMBL" id="CM043015">
    <property type="protein sequence ID" value="KAI4470738.1"/>
    <property type="molecule type" value="Genomic_DNA"/>
</dbReference>
<keyword evidence="2" id="KW-1185">Reference proteome</keyword>
<name>A0ACB9TUV1_HOLOL</name>
<organism evidence="1 2">
    <name type="scientific">Holotrichia oblita</name>
    <name type="common">Chafer beetle</name>
    <dbReference type="NCBI Taxonomy" id="644536"/>
    <lineage>
        <taxon>Eukaryota</taxon>
        <taxon>Metazoa</taxon>
        <taxon>Ecdysozoa</taxon>
        <taxon>Arthropoda</taxon>
        <taxon>Hexapoda</taxon>
        <taxon>Insecta</taxon>
        <taxon>Pterygota</taxon>
        <taxon>Neoptera</taxon>
        <taxon>Endopterygota</taxon>
        <taxon>Coleoptera</taxon>
        <taxon>Polyphaga</taxon>
        <taxon>Scarabaeiformia</taxon>
        <taxon>Scarabaeidae</taxon>
        <taxon>Melolonthinae</taxon>
        <taxon>Holotrichia</taxon>
    </lineage>
</organism>
<reference evidence="1" key="1">
    <citation type="submission" date="2022-04" db="EMBL/GenBank/DDBJ databases">
        <title>Chromosome-scale genome assembly of Holotrichia oblita Faldermann.</title>
        <authorList>
            <person name="Rongchong L."/>
        </authorList>
    </citation>
    <scope>NUCLEOTIDE SEQUENCE</scope>
    <source>
        <strain evidence="1">81SQS9</strain>
    </source>
</reference>
<protein>
    <submittedName>
        <fullName evidence="1">Uncharacterized protein</fullName>
    </submittedName>
</protein>
<evidence type="ECO:0000313" key="2">
    <source>
        <dbReference type="Proteomes" id="UP001056778"/>
    </source>
</evidence>
<dbReference type="Proteomes" id="UP001056778">
    <property type="component" value="Chromosome 1"/>
</dbReference>
<proteinExistence type="predicted"/>
<gene>
    <name evidence="1" type="ORF">MML48_1g15807</name>
</gene>
<sequence length="263" mass="28284">MAAIRWSEVSLVVPSSNNLSSGDFWSGASEEDATSALALDASDGGLWSGNFIPPPPRPLFLDDSVTPDGLTTCDLCSWAWQNGNVFTLDAAMEEAGSNPQRSSMRNGTRPPISTPDDKAISTITPHALPPQQNSHAAINNGVWSWLSCRTTPVQSQLDSPTSPAENHYTHMDEALYAELDQESNVDSNSPAYQNSAYTDPDAPSAPSSAYYSDLSVTTVPERAYEVVGLSMLPTWENGNSSDRRQPPRLASISETVSVPSDYV</sequence>
<comment type="caution">
    <text evidence="1">The sequence shown here is derived from an EMBL/GenBank/DDBJ whole genome shotgun (WGS) entry which is preliminary data.</text>
</comment>